<accession>A0A840SQI0</accession>
<dbReference type="EMBL" id="JACHFM010000001">
    <property type="protein sequence ID" value="MBB5221613.1"/>
    <property type="molecule type" value="Genomic_DNA"/>
</dbReference>
<dbReference type="InterPro" id="IPR011042">
    <property type="entry name" value="6-blade_b-propeller_TolB-like"/>
</dbReference>
<dbReference type="InterPro" id="IPR013658">
    <property type="entry name" value="SGL"/>
</dbReference>
<feature type="signal peptide" evidence="1">
    <location>
        <begin position="1"/>
        <end position="24"/>
    </location>
</feature>
<dbReference type="Proteomes" id="UP000549457">
    <property type="component" value="Unassembled WGS sequence"/>
</dbReference>
<dbReference type="Pfam" id="PF08450">
    <property type="entry name" value="SGL"/>
    <property type="match status" value="1"/>
</dbReference>
<name>A0A840SQI0_9RHOB</name>
<comment type="caution">
    <text evidence="3">The sequence shown here is derived from an EMBL/GenBank/DDBJ whole genome shotgun (WGS) entry which is preliminary data.</text>
</comment>
<evidence type="ECO:0000313" key="4">
    <source>
        <dbReference type="Proteomes" id="UP000549457"/>
    </source>
</evidence>
<dbReference type="RefSeq" id="WP_184147957.1">
    <property type="nucleotide sequence ID" value="NZ_JACHFM010000001.1"/>
</dbReference>
<evidence type="ECO:0000313" key="3">
    <source>
        <dbReference type="EMBL" id="MBB5221613.1"/>
    </source>
</evidence>
<organism evidence="3 4">
    <name type="scientific">Amaricoccus macauensis</name>
    <dbReference type="NCBI Taxonomy" id="57001"/>
    <lineage>
        <taxon>Bacteria</taxon>
        <taxon>Pseudomonadati</taxon>
        <taxon>Pseudomonadota</taxon>
        <taxon>Alphaproteobacteria</taxon>
        <taxon>Rhodobacterales</taxon>
        <taxon>Paracoccaceae</taxon>
        <taxon>Amaricoccus</taxon>
    </lineage>
</organism>
<protein>
    <recommendedName>
        <fullName evidence="2">SMP-30/Gluconolactonase/LRE-like region domain-containing protein</fullName>
    </recommendedName>
</protein>
<dbReference type="Gene3D" id="2.120.10.30">
    <property type="entry name" value="TolB, C-terminal domain"/>
    <property type="match status" value="1"/>
</dbReference>
<feature type="chain" id="PRO_5033046646" description="SMP-30/Gluconolactonase/LRE-like region domain-containing protein" evidence="1">
    <location>
        <begin position="25"/>
        <end position="326"/>
    </location>
</feature>
<sequence length="326" mass="33435">MYRVTTTLSIAAAFAAGIAGAAAAQEDAPAGSLTGIVAEDGTTTPISDNVKVFPVTENAESCVYDPDREMILAMNRGAAPKDKLNDGFVSFVDQAGTVATERWTGESGEAPLLNQPYGSAIAGGTLYVADRNGGTSKSDPTRAVLRMYDLATGAVKGEVEVDSPGLNDIAVAADGTIFATQTSAGGKKNGPDTWKVFRVTPAGEVSVLIEGEPLNQPNGIEMDGDGNIVVVNLGDAGVLTFSPEGELVKTEEAAQPGSDGLVIMPDGTKYVNSLRQGGVTRIAPDGTTELIAKGIPGSASMCFHSGSNQLVIPMGQNNALAFVPLD</sequence>
<keyword evidence="4" id="KW-1185">Reference proteome</keyword>
<reference evidence="3 4" key="1">
    <citation type="submission" date="2020-08" db="EMBL/GenBank/DDBJ databases">
        <title>Genomic Encyclopedia of Type Strains, Phase IV (KMG-IV): sequencing the most valuable type-strain genomes for metagenomic binning, comparative biology and taxonomic classification.</title>
        <authorList>
            <person name="Goeker M."/>
        </authorList>
    </citation>
    <scope>NUCLEOTIDE SEQUENCE [LARGE SCALE GENOMIC DNA]</scope>
    <source>
        <strain evidence="3 4">DSM 101730</strain>
    </source>
</reference>
<gene>
    <name evidence="3" type="ORF">HNP73_001534</name>
</gene>
<evidence type="ECO:0000259" key="2">
    <source>
        <dbReference type="Pfam" id="PF08450"/>
    </source>
</evidence>
<feature type="domain" description="SMP-30/Gluconolactonase/LRE-like region" evidence="2">
    <location>
        <begin position="115"/>
        <end position="310"/>
    </location>
</feature>
<keyword evidence="1" id="KW-0732">Signal</keyword>
<proteinExistence type="predicted"/>
<dbReference type="AlphaFoldDB" id="A0A840SQI0"/>
<evidence type="ECO:0000256" key="1">
    <source>
        <dbReference type="SAM" id="SignalP"/>
    </source>
</evidence>
<dbReference type="SUPFAM" id="SSF63829">
    <property type="entry name" value="Calcium-dependent phosphotriesterase"/>
    <property type="match status" value="1"/>
</dbReference>